<sequence>MEEYFFQCPYCWEQISMLIDVSQHQQEYIEDCEICCNPIQLSVTTENQEVIGFQATDIEQ</sequence>
<accession>A0A842IPL8</accession>
<organism evidence="1 2">
    <name type="scientific">Winogradskyella flava</name>
    <dbReference type="NCBI Taxonomy" id="1884876"/>
    <lineage>
        <taxon>Bacteria</taxon>
        <taxon>Pseudomonadati</taxon>
        <taxon>Bacteroidota</taxon>
        <taxon>Flavobacteriia</taxon>
        <taxon>Flavobacteriales</taxon>
        <taxon>Flavobacteriaceae</taxon>
        <taxon>Winogradskyella</taxon>
    </lineage>
</organism>
<keyword evidence="2" id="KW-1185">Reference proteome</keyword>
<dbReference type="AlphaFoldDB" id="A0A842IPL8"/>
<name>A0A842IPL8_9FLAO</name>
<gene>
    <name evidence="1" type="ORF">H7F21_05875</name>
</gene>
<comment type="caution">
    <text evidence="1">The sequence shown here is derived from an EMBL/GenBank/DDBJ whole genome shotgun (WGS) entry which is preliminary data.</text>
</comment>
<reference evidence="1" key="1">
    <citation type="submission" date="2020-08" db="EMBL/GenBank/DDBJ databases">
        <title>Winogradskyella ouciana sp. nov., isolated from the hadal seawater of the Mariana Trench.</title>
        <authorList>
            <person name="He X."/>
        </authorList>
    </citation>
    <scope>NUCLEOTIDE SEQUENCE [LARGE SCALE GENOMIC DNA]</scope>
    <source>
        <strain evidence="1">KCTC 52348</strain>
    </source>
</reference>
<dbReference type="InterPro" id="IPR025990">
    <property type="entry name" value="zinc_ribbon_bacterial"/>
</dbReference>
<protein>
    <submittedName>
        <fullName evidence="1">CPXCG motif-containing cysteine-rich protein</fullName>
    </submittedName>
</protein>
<evidence type="ECO:0000313" key="1">
    <source>
        <dbReference type="EMBL" id="MBC2844615.1"/>
    </source>
</evidence>
<dbReference type="Pfam" id="PF14255">
    <property type="entry name" value="Zn_ribbon_21"/>
    <property type="match status" value="1"/>
</dbReference>
<dbReference type="RefSeq" id="WP_185788275.1">
    <property type="nucleotide sequence ID" value="NZ_CANMIT010000001.1"/>
</dbReference>
<dbReference type="Proteomes" id="UP000533900">
    <property type="component" value="Unassembled WGS sequence"/>
</dbReference>
<evidence type="ECO:0000313" key="2">
    <source>
        <dbReference type="Proteomes" id="UP000533900"/>
    </source>
</evidence>
<dbReference type="EMBL" id="JACLCP010000001">
    <property type="protein sequence ID" value="MBC2844615.1"/>
    <property type="molecule type" value="Genomic_DNA"/>
</dbReference>
<proteinExistence type="predicted"/>